<evidence type="ECO:0000313" key="9">
    <source>
        <dbReference type="Proteomes" id="UP000241771"/>
    </source>
</evidence>
<dbReference type="GO" id="GO:0140359">
    <property type="term" value="F:ABC-type transporter activity"/>
    <property type="evidence" value="ECO:0007669"/>
    <property type="project" value="InterPro"/>
</dbReference>
<feature type="transmembrane region" description="Helical" evidence="6">
    <location>
        <begin position="360"/>
        <end position="377"/>
    </location>
</feature>
<organism evidence="8 9">
    <name type="scientific">Photobacterium sanctipauli</name>
    <dbReference type="NCBI Taxonomy" id="1342794"/>
    <lineage>
        <taxon>Bacteria</taxon>
        <taxon>Pseudomonadati</taxon>
        <taxon>Pseudomonadota</taxon>
        <taxon>Gammaproteobacteria</taxon>
        <taxon>Vibrionales</taxon>
        <taxon>Vibrionaceae</taxon>
        <taxon>Photobacterium</taxon>
    </lineage>
</organism>
<feature type="transmembrane region" description="Helical" evidence="6">
    <location>
        <begin position="299"/>
        <end position="320"/>
    </location>
</feature>
<feature type="transmembrane region" description="Helical" evidence="6">
    <location>
        <begin position="238"/>
        <end position="262"/>
    </location>
</feature>
<proteinExistence type="predicted"/>
<feature type="transmembrane region" description="Helical" evidence="6">
    <location>
        <begin position="21"/>
        <end position="41"/>
    </location>
</feature>
<evidence type="ECO:0000313" key="8">
    <source>
        <dbReference type="EMBL" id="PSW20883.1"/>
    </source>
</evidence>
<evidence type="ECO:0000259" key="7">
    <source>
        <dbReference type="Pfam" id="PF12698"/>
    </source>
</evidence>
<evidence type="ECO:0000256" key="5">
    <source>
        <dbReference type="ARBA" id="ARBA00023136"/>
    </source>
</evidence>
<comment type="subcellular location">
    <subcellularLocation>
        <location evidence="1">Cell membrane</location>
        <topology evidence="1">Multi-pass membrane protein</topology>
    </subcellularLocation>
</comment>
<keyword evidence="4 6" id="KW-1133">Transmembrane helix</keyword>
<feature type="transmembrane region" description="Helical" evidence="6">
    <location>
        <begin position="268"/>
        <end position="292"/>
    </location>
</feature>
<dbReference type="InterPro" id="IPR051449">
    <property type="entry name" value="ABC-2_transporter_component"/>
</dbReference>
<comment type="caution">
    <text evidence="8">The sequence shown here is derived from an EMBL/GenBank/DDBJ whole genome shotgun (WGS) entry which is preliminary data.</text>
</comment>
<dbReference type="OrthoDB" id="9803577at2"/>
<dbReference type="RefSeq" id="WP_051902681.1">
    <property type="nucleotide sequence ID" value="NZ_JGVO01001590.1"/>
</dbReference>
<keyword evidence="5 6" id="KW-0472">Membrane</keyword>
<keyword evidence="3 6" id="KW-0812">Transmembrane</keyword>
<evidence type="ECO:0000256" key="4">
    <source>
        <dbReference type="ARBA" id="ARBA00022989"/>
    </source>
</evidence>
<protein>
    <submittedName>
        <fullName evidence="8">ABC transporter permease</fullName>
    </submittedName>
</protein>
<feature type="domain" description="ABC-2 type transporter transmembrane" evidence="7">
    <location>
        <begin position="20"/>
        <end position="375"/>
    </location>
</feature>
<dbReference type="Gene3D" id="3.40.1710.10">
    <property type="entry name" value="abc type-2 transporter like domain"/>
    <property type="match status" value="1"/>
</dbReference>
<evidence type="ECO:0000256" key="6">
    <source>
        <dbReference type="SAM" id="Phobius"/>
    </source>
</evidence>
<reference evidence="8 9" key="1">
    <citation type="submission" date="2018-01" db="EMBL/GenBank/DDBJ databases">
        <title>Whole genome sequencing of Histamine producing bacteria.</title>
        <authorList>
            <person name="Butler K."/>
        </authorList>
    </citation>
    <scope>NUCLEOTIDE SEQUENCE [LARGE SCALE GENOMIC DNA]</scope>
    <source>
        <strain evidence="8 9">DSM 100436</strain>
    </source>
</reference>
<dbReference type="PANTHER" id="PTHR30294">
    <property type="entry name" value="MEMBRANE COMPONENT OF ABC TRANSPORTER YHHJ-RELATED"/>
    <property type="match status" value="1"/>
</dbReference>
<dbReference type="GO" id="GO:0005886">
    <property type="term" value="C:plasma membrane"/>
    <property type="evidence" value="ECO:0007669"/>
    <property type="project" value="UniProtKB-SubCell"/>
</dbReference>
<gene>
    <name evidence="8" type="ORF">C9I98_07620</name>
</gene>
<dbReference type="EMBL" id="PYMA01000003">
    <property type="protein sequence ID" value="PSW20883.1"/>
    <property type="molecule type" value="Genomic_DNA"/>
</dbReference>
<evidence type="ECO:0000256" key="1">
    <source>
        <dbReference type="ARBA" id="ARBA00004651"/>
    </source>
</evidence>
<dbReference type="AlphaFoldDB" id="A0A2T3NX53"/>
<keyword evidence="2" id="KW-1003">Cell membrane</keyword>
<feature type="transmembrane region" description="Helical" evidence="6">
    <location>
        <begin position="188"/>
        <end position="210"/>
    </location>
</feature>
<dbReference type="InterPro" id="IPR013525">
    <property type="entry name" value="ABC2_TM"/>
</dbReference>
<keyword evidence="9" id="KW-1185">Reference proteome</keyword>
<name>A0A2T3NX53_9GAMM</name>
<dbReference type="Proteomes" id="UP000241771">
    <property type="component" value="Unassembled WGS sequence"/>
</dbReference>
<dbReference type="Pfam" id="PF12698">
    <property type="entry name" value="ABC2_membrane_3"/>
    <property type="match status" value="1"/>
</dbReference>
<evidence type="ECO:0000256" key="3">
    <source>
        <dbReference type="ARBA" id="ARBA00022692"/>
    </source>
</evidence>
<evidence type="ECO:0000256" key="2">
    <source>
        <dbReference type="ARBA" id="ARBA00022475"/>
    </source>
</evidence>
<dbReference type="PANTHER" id="PTHR30294:SF47">
    <property type="entry name" value="INNER MEMBRANE TRANSPORT PERMEASE YHHJ"/>
    <property type="match status" value="1"/>
</dbReference>
<sequence length="399" mass="43917">MTNSLRSLLGREWQIIRRDRWILALVTWVPLLIFMLLWGIFSSGIARDLPIGVVDLDHSRLSRQLIRQYDASPVLSVDQAYASVEQGSYALRGGDIYALVVIPPKLEKQTLTGMSPTVTTFYNSQFILIAKLVNAAVMQAQGTLNASIDTLKNMADGTSVPIQAIGQAVPLRSQITPLYNSNSHYGQFIVSAAIPAVWQIAIVVTTILALSFETRANGNTGLSLWLSRSPLRHFIMKLLPYTLLFMVQGALFLWALYGLLGWPMHGSWGVLLLAQALMVFACQAIACVFYLFTLDATKAMSLAAGFTAPAFAFVGVTFPASDMPLLAQIWRAMLPVTHYLDVQVHQVNHGFSWGMATPQLLSLLSFSAVFVLVGWRLKNLALDADPTSKQASKVQEITQ</sequence>
<accession>A0A2T3NX53</accession>